<dbReference type="Proteomes" id="UP000325081">
    <property type="component" value="Unassembled WGS sequence"/>
</dbReference>
<feature type="region of interest" description="Disordered" evidence="1">
    <location>
        <begin position="30"/>
        <end position="54"/>
    </location>
</feature>
<keyword evidence="2" id="KW-0413">Isomerase</keyword>
<reference evidence="3" key="1">
    <citation type="journal article" date="2019" name="Curr. Biol.">
        <title>Genome Sequence of Striga asiatica Provides Insight into the Evolution of Plant Parasitism.</title>
        <authorList>
            <person name="Yoshida S."/>
            <person name="Kim S."/>
            <person name="Wafula E.K."/>
            <person name="Tanskanen J."/>
            <person name="Kim Y.M."/>
            <person name="Honaas L."/>
            <person name="Yang Z."/>
            <person name="Spallek T."/>
            <person name="Conn C.E."/>
            <person name="Ichihashi Y."/>
            <person name="Cheong K."/>
            <person name="Cui S."/>
            <person name="Der J.P."/>
            <person name="Gundlach H."/>
            <person name="Jiao Y."/>
            <person name="Hori C."/>
            <person name="Ishida J.K."/>
            <person name="Kasahara H."/>
            <person name="Kiba T."/>
            <person name="Kim M.S."/>
            <person name="Koo N."/>
            <person name="Laohavisit A."/>
            <person name="Lee Y.H."/>
            <person name="Lumba S."/>
            <person name="McCourt P."/>
            <person name="Mortimer J.C."/>
            <person name="Mutuku J.M."/>
            <person name="Nomura T."/>
            <person name="Sasaki-Sekimoto Y."/>
            <person name="Seto Y."/>
            <person name="Wang Y."/>
            <person name="Wakatake T."/>
            <person name="Sakakibara H."/>
            <person name="Demura T."/>
            <person name="Yamaguchi S."/>
            <person name="Yoneyama K."/>
            <person name="Manabe R.I."/>
            <person name="Nelson D.C."/>
            <person name="Schulman A.H."/>
            <person name="Timko M.P."/>
            <person name="dePamphilis C.W."/>
            <person name="Choi D."/>
            <person name="Shirasu K."/>
        </authorList>
    </citation>
    <scope>NUCLEOTIDE SEQUENCE [LARGE SCALE GENOMIC DNA]</scope>
    <source>
        <strain evidence="3">cv. UVA1</strain>
    </source>
</reference>
<organism evidence="2 3">
    <name type="scientific">Striga asiatica</name>
    <name type="common">Asiatic witchweed</name>
    <name type="synonym">Buchnera asiatica</name>
    <dbReference type="NCBI Taxonomy" id="4170"/>
    <lineage>
        <taxon>Eukaryota</taxon>
        <taxon>Viridiplantae</taxon>
        <taxon>Streptophyta</taxon>
        <taxon>Embryophyta</taxon>
        <taxon>Tracheophyta</taxon>
        <taxon>Spermatophyta</taxon>
        <taxon>Magnoliopsida</taxon>
        <taxon>eudicotyledons</taxon>
        <taxon>Gunneridae</taxon>
        <taxon>Pentapetalae</taxon>
        <taxon>asterids</taxon>
        <taxon>lamiids</taxon>
        <taxon>Lamiales</taxon>
        <taxon>Orobanchaceae</taxon>
        <taxon>Buchnereae</taxon>
        <taxon>Striga</taxon>
    </lineage>
</organism>
<feature type="compositionally biased region" description="Acidic residues" evidence="1">
    <location>
        <begin position="36"/>
        <end position="46"/>
    </location>
</feature>
<evidence type="ECO:0000256" key="1">
    <source>
        <dbReference type="SAM" id="MobiDB-lite"/>
    </source>
</evidence>
<dbReference type="AlphaFoldDB" id="A0A5A7QHN9"/>
<dbReference type="GO" id="GO:0016853">
    <property type="term" value="F:isomerase activity"/>
    <property type="evidence" value="ECO:0007669"/>
    <property type="project" value="UniProtKB-KW"/>
</dbReference>
<evidence type="ECO:0000313" key="3">
    <source>
        <dbReference type="Proteomes" id="UP000325081"/>
    </source>
</evidence>
<comment type="caution">
    <text evidence="2">The sequence shown here is derived from an EMBL/GenBank/DDBJ whole genome shotgun (WGS) entry which is preliminary data.</text>
</comment>
<proteinExistence type="predicted"/>
<accession>A0A5A7QHN9</accession>
<evidence type="ECO:0000313" key="2">
    <source>
        <dbReference type="EMBL" id="GER44803.1"/>
    </source>
</evidence>
<gene>
    <name evidence="2" type="ORF">STAS_21712</name>
</gene>
<name>A0A5A7QHN9_STRAF</name>
<keyword evidence="3" id="KW-1185">Reference proteome</keyword>
<dbReference type="EMBL" id="BKCP01007093">
    <property type="protein sequence ID" value="GER44803.1"/>
    <property type="molecule type" value="Genomic_DNA"/>
</dbReference>
<protein>
    <submittedName>
        <fullName evidence="2">Glucose-6-phosphate isomerase</fullName>
    </submittedName>
</protein>
<sequence>MERHSRSISAQSDWIWFKSLRIEVTWSSEDPATTAVDDDSEEDDDDVKSRRSSLSKASLTARESRFELAYNSDRPPLPAAAAIAVILEVLLSFAESSMNIDSPLRVDRFSLDH</sequence>